<evidence type="ECO:0000313" key="1">
    <source>
        <dbReference type="EMBL" id="MCI0182931.1"/>
    </source>
</evidence>
<comment type="caution">
    <text evidence="1">The sequence shown here is derived from an EMBL/GenBank/DDBJ whole genome shotgun (WGS) entry which is preliminary data.</text>
</comment>
<reference evidence="1" key="1">
    <citation type="submission" date="2022-03" db="EMBL/GenBank/DDBJ databases">
        <title>Draft Genome Sequence of Firmicute Strain S0AB, a Heterotrophic Iron/Sulfur-Oxidizing Extreme Acidophile.</title>
        <authorList>
            <person name="Vergara E."/>
            <person name="Pakostova E."/>
            <person name="Johnson D.B."/>
            <person name="Holmes D.S."/>
        </authorList>
    </citation>
    <scope>NUCLEOTIDE SEQUENCE</scope>
    <source>
        <strain evidence="1">S0AB</strain>
    </source>
</reference>
<accession>A0A9X1V7F0</accession>
<dbReference type="Pfam" id="PF08838">
    <property type="entry name" value="DUF1811"/>
    <property type="match status" value="1"/>
</dbReference>
<dbReference type="Gene3D" id="2.30.30.340">
    <property type="entry name" value="Hypothetical protein YfhH like domains"/>
    <property type="match status" value="1"/>
</dbReference>
<dbReference type="AlphaFoldDB" id="A0A9X1V7F0"/>
<dbReference type="InterPro" id="IPR014938">
    <property type="entry name" value="YfhH-like"/>
</dbReference>
<dbReference type="EMBL" id="JALBUF010000002">
    <property type="protein sequence ID" value="MCI0182931.1"/>
    <property type="molecule type" value="Genomic_DNA"/>
</dbReference>
<keyword evidence="2" id="KW-1185">Reference proteome</keyword>
<gene>
    <name evidence="1" type="primary">yfhH</name>
    <name evidence="1" type="ORF">MM817_01200</name>
</gene>
<sequence length="110" mass="12364">MPSQLLSDMSKDQLLEEMSSCQRKATAALKDGVTNEYQVYEQRYFLAKSYLIDRTTIESGTTYGLATTTDLFIVEYLDGIMAYGTILGAKEKRAFPIGRLVPLDFTRDSS</sequence>
<protein>
    <recommendedName>
        <fullName evidence="3">DUF1811 domain-containing protein</fullName>
    </recommendedName>
</protein>
<dbReference type="Gene3D" id="1.10.287.880">
    <property type="entry name" value="Hypothetical protein YfhH domain"/>
    <property type="match status" value="1"/>
</dbReference>
<organism evidence="1 2">
    <name type="scientific">Sulfoacidibacillus ferrooxidans</name>
    <dbReference type="NCBI Taxonomy" id="2005001"/>
    <lineage>
        <taxon>Bacteria</taxon>
        <taxon>Bacillati</taxon>
        <taxon>Bacillota</taxon>
        <taxon>Bacilli</taxon>
        <taxon>Bacillales</taxon>
        <taxon>Alicyclobacillaceae</taxon>
        <taxon>Sulfoacidibacillus</taxon>
    </lineage>
</organism>
<evidence type="ECO:0000313" key="2">
    <source>
        <dbReference type="Proteomes" id="UP001139263"/>
    </source>
</evidence>
<dbReference type="InterPro" id="IPR036289">
    <property type="entry name" value="YfhH"/>
</dbReference>
<dbReference type="SUPFAM" id="SSF101697">
    <property type="entry name" value="Hypothetical protein YfhH"/>
    <property type="match status" value="1"/>
</dbReference>
<name>A0A9X1V7F0_9BACL</name>
<proteinExistence type="predicted"/>
<dbReference type="Proteomes" id="UP001139263">
    <property type="component" value="Unassembled WGS sequence"/>
</dbReference>
<evidence type="ECO:0008006" key="3">
    <source>
        <dbReference type="Google" id="ProtNLM"/>
    </source>
</evidence>
<dbReference type="RefSeq" id="WP_241712542.1">
    <property type="nucleotide sequence ID" value="NZ_JALBUF010000002.1"/>
</dbReference>